<dbReference type="KEGG" id="mgk:FSB76_22955"/>
<evidence type="ECO:0000313" key="5">
    <source>
        <dbReference type="Proteomes" id="UP000321362"/>
    </source>
</evidence>
<dbReference type="Gene3D" id="3.40.1090.10">
    <property type="entry name" value="Cytosolic phospholipase A2 catalytic domain"/>
    <property type="match status" value="1"/>
</dbReference>
<dbReference type="GO" id="GO:0004623">
    <property type="term" value="F:phospholipase A2 activity"/>
    <property type="evidence" value="ECO:0007669"/>
    <property type="project" value="TreeGrafter"/>
</dbReference>
<dbReference type="SUPFAM" id="SSF52151">
    <property type="entry name" value="FabD/lysophospholipase-like"/>
    <property type="match status" value="1"/>
</dbReference>
<evidence type="ECO:0000256" key="1">
    <source>
        <dbReference type="ARBA" id="ARBA00023098"/>
    </source>
</evidence>
<keyword evidence="5" id="KW-1185">Reference proteome</keyword>
<feature type="transmembrane region" description="Helical" evidence="2">
    <location>
        <begin position="364"/>
        <end position="386"/>
    </location>
</feature>
<feature type="domain" description="PNPLA" evidence="3">
    <location>
        <begin position="28"/>
        <end position="285"/>
    </location>
</feature>
<keyword evidence="2" id="KW-0812">Transmembrane</keyword>
<accession>A0A5B8W6W2</accession>
<dbReference type="Proteomes" id="UP000321362">
    <property type="component" value="Chromosome"/>
</dbReference>
<reference evidence="4 5" key="1">
    <citation type="journal article" date="2013" name="J. Microbiol.">
        <title>Mucilaginibacter ginsenosidivorax sp. nov., with ginsenoside converting activity isolated from sediment.</title>
        <authorList>
            <person name="Kim J.K."/>
            <person name="Choi T.E."/>
            <person name="Liu Q.M."/>
            <person name="Park H.Y."/>
            <person name="Yi T.H."/>
            <person name="Yoon M.H."/>
            <person name="Kim S.C."/>
            <person name="Im W.T."/>
        </authorList>
    </citation>
    <scope>NUCLEOTIDE SEQUENCE [LARGE SCALE GENOMIC DNA]</scope>
    <source>
        <strain evidence="4 5">KHI28</strain>
    </source>
</reference>
<dbReference type="GO" id="GO:0046475">
    <property type="term" value="P:glycerophospholipid catabolic process"/>
    <property type="evidence" value="ECO:0007669"/>
    <property type="project" value="TreeGrafter"/>
</dbReference>
<keyword evidence="2" id="KW-1133">Transmembrane helix</keyword>
<keyword evidence="1" id="KW-0443">Lipid metabolism</keyword>
<dbReference type="InterPro" id="IPR002641">
    <property type="entry name" value="PNPLA_dom"/>
</dbReference>
<evidence type="ECO:0000256" key="2">
    <source>
        <dbReference type="SAM" id="Phobius"/>
    </source>
</evidence>
<proteinExistence type="predicted"/>
<dbReference type="OrthoDB" id="9813090at2"/>
<evidence type="ECO:0000259" key="3">
    <source>
        <dbReference type="Pfam" id="PF01734"/>
    </source>
</evidence>
<gene>
    <name evidence="4" type="ORF">FSB76_22955</name>
</gene>
<dbReference type="RefSeq" id="WP_147057521.1">
    <property type="nucleotide sequence ID" value="NZ_CP042437.1"/>
</dbReference>
<dbReference type="GO" id="GO:0005829">
    <property type="term" value="C:cytosol"/>
    <property type="evidence" value="ECO:0007669"/>
    <property type="project" value="TreeGrafter"/>
</dbReference>
<dbReference type="PANTHER" id="PTHR10728:SF40">
    <property type="entry name" value="PATATIN FAMILY PROTEIN"/>
    <property type="match status" value="1"/>
</dbReference>
<evidence type="ECO:0000313" key="4">
    <source>
        <dbReference type="EMBL" id="QEC78665.1"/>
    </source>
</evidence>
<name>A0A5B8W6W2_9SPHI</name>
<sequence length="629" mass="70964">MDKIAAPEPLSENKLEVAIIKPFDSIALAFSGGGFRAASFALGVLSYLDKVKFEDSTDELFGLSLLQRVSYMSSASGGTIATTLYALYNSKGKSFGDYYSKLLTALTGDELLKQAMEILADKKYWKTRELKSRNIINAFAMAYDKYLFDHAALEALCHDGAPGKHLQEVCFNATEFFTGQSFRQDIKLVPDAGKDPYFTYGNMVIYLDEKTAGKLKLGDILAASSCFPAGFEPIVFPDDFTYPGLYPAELKNALTMLPQTGDKQEKEFISKKNFGLMDGGITDNQGLQSMMYADGRRTRHETDLRHFDLLMVNDVGSHFIKPYVMPEVKKGWELSIRGLIFIAVAVIIVLAAGAWYGIKQHYGLLTVGCSLLITVPLIFLVTMLYLRQQLLGVANSALILNFKKNFTERIITVLVGYFAKTPLSVIKQMISARVQSVLMLNLSIFLKRIRQLLYNKFYFSPQWKNRGKGNHIYDLSFSNNINREANDGYHSPTPPILNPSRDIQIVAQVAFNMGTTLWFDKQSTEQEHSEACIIACGQFTTCYNLLQHIMRLLAIKPDKAPFDNKYRNRLIKLEQQMLADYEAFKADPFFYYNQSGFDFKVPGFKEVTMREIPFPDDWKVDDIQSADVG</sequence>
<feature type="transmembrane region" description="Helical" evidence="2">
    <location>
        <begin position="339"/>
        <end position="358"/>
    </location>
</feature>
<dbReference type="EMBL" id="CP042437">
    <property type="protein sequence ID" value="QEC78665.1"/>
    <property type="molecule type" value="Genomic_DNA"/>
</dbReference>
<dbReference type="PANTHER" id="PTHR10728">
    <property type="entry name" value="CYTOSOLIC PHOSPHOLIPASE A2"/>
    <property type="match status" value="1"/>
</dbReference>
<protein>
    <submittedName>
        <fullName evidence="4">Patatin-like phospholipase family protein</fullName>
    </submittedName>
</protein>
<dbReference type="InterPro" id="IPR016035">
    <property type="entry name" value="Acyl_Trfase/lysoPLipase"/>
</dbReference>
<dbReference type="AlphaFoldDB" id="A0A5B8W6W2"/>
<organism evidence="4 5">
    <name type="scientific">Mucilaginibacter ginsenosidivorax</name>
    <dbReference type="NCBI Taxonomy" id="862126"/>
    <lineage>
        <taxon>Bacteria</taxon>
        <taxon>Pseudomonadati</taxon>
        <taxon>Bacteroidota</taxon>
        <taxon>Sphingobacteriia</taxon>
        <taxon>Sphingobacteriales</taxon>
        <taxon>Sphingobacteriaceae</taxon>
        <taxon>Mucilaginibacter</taxon>
    </lineage>
</organism>
<dbReference type="Pfam" id="PF01734">
    <property type="entry name" value="Patatin"/>
    <property type="match status" value="1"/>
</dbReference>
<keyword evidence="2" id="KW-0472">Membrane</keyword>